<dbReference type="SUPFAM" id="SSF56300">
    <property type="entry name" value="Metallo-dependent phosphatases"/>
    <property type="match status" value="1"/>
</dbReference>
<dbReference type="Pfam" id="PF03372">
    <property type="entry name" value="Exo_endo_phos"/>
    <property type="match status" value="1"/>
</dbReference>
<dbReference type="PANTHER" id="PTHR11575:SF24">
    <property type="entry name" value="5'-NUCLEOTIDASE"/>
    <property type="match status" value="1"/>
</dbReference>
<reference evidence="5" key="2">
    <citation type="submission" date="2021-04" db="EMBL/GenBank/DDBJ databases">
        <authorList>
            <person name="Gilroy R."/>
        </authorList>
    </citation>
    <scope>NUCLEOTIDE SEQUENCE</scope>
    <source>
        <strain evidence="5">ChiGjej4B4-7305</strain>
    </source>
</reference>
<evidence type="ECO:0000256" key="2">
    <source>
        <dbReference type="SAM" id="MobiDB-lite"/>
    </source>
</evidence>
<feature type="compositionally biased region" description="Acidic residues" evidence="2">
    <location>
        <begin position="48"/>
        <end position="74"/>
    </location>
</feature>
<evidence type="ECO:0000256" key="1">
    <source>
        <dbReference type="ARBA" id="ARBA00022729"/>
    </source>
</evidence>
<dbReference type="InterPro" id="IPR008334">
    <property type="entry name" value="5'-Nucleotdase_C"/>
</dbReference>
<dbReference type="InterPro" id="IPR006179">
    <property type="entry name" value="5_nucleotidase/apyrase"/>
</dbReference>
<feature type="region of interest" description="Disordered" evidence="2">
    <location>
        <begin position="30"/>
        <end position="85"/>
    </location>
</feature>
<dbReference type="PRINTS" id="PR01607">
    <property type="entry name" value="APYRASEFAMLY"/>
</dbReference>
<accession>A0A9D2EED9</accession>
<dbReference type="InterPro" id="IPR001322">
    <property type="entry name" value="Lamin_tail_dom"/>
</dbReference>
<feature type="compositionally biased region" description="Acidic residues" evidence="2">
    <location>
        <begin position="239"/>
        <end position="249"/>
    </location>
</feature>
<evidence type="ECO:0000256" key="3">
    <source>
        <dbReference type="SAM" id="SignalP"/>
    </source>
</evidence>
<dbReference type="InterPro" id="IPR004843">
    <property type="entry name" value="Calcineurin-like_PHP"/>
</dbReference>
<dbReference type="InterPro" id="IPR029052">
    <property type="entry name" value="Metallo-depent_PP-like"/>
</dbReference>
<dbReference type="EMBL" id="DXBY01000182">
    <property type="protein sequence ID" value="HIZ36253.1"/>
    <property type="molecule type" value="Genomic_DNA"/>
</dbReference>
<keyword evidence="5" id="KW-0378">Hydrolase</keyword>
<evidence type="ECO:0000259" key="4">
    <source>
        <dbReference type="PROSITE" id="PS51841"/>
    </source>
</evidence>
<protein>
    <submittedName>
        <fullName evidence="5">ExeM/NucH family extracellular endonuclease</fullName>
    </submittedName>
</protein>
<dbReference type="PANTHER" id="PTHR11575">
    <property type="entry name" value="5'-NUCLEOTIDASE-RELATED"/>
    <property type="match status" value="1"/>
</dbReference>
<keyword evidence="5" id="KW-0540">Nuclease</keyword>
<dbReference type="CDD" id="cd04486">
    <property type="entry name" value="YhcR_OBF_like"/>
    <property type="match status" value="1"/>
</dbReference>
<dbReference type="SUPFAM" id="SSF56219">
    <property type="entry name" value="DNase I-like"/>
    <property type="match status" value="1"/>
</dbReference>
<dbReference type="CDD" id="cd10283">
    <property type="entry name" value="MnuA_DNase1-like"/>
    <property type="match status" value="1"/>
</dbReference>
<dbReference type="GO" id="GO:0009166">
    <property type="term" value="P:nucleotide catabolic process"/>
    <property type="evidence" value="ECO:0007669"/>
    <property type="project" value="InterPro"/>
</dbReference>
<gene>
    <name evidence="5" type="ORF">H9815_10770</name>
</gene>
<dbReference type="Proteomes" id="UP000824037">
    <property type="component" value="Unassembled WGS sequence"/>
</dbReference>
<evidence type="ECO:0000313" key="5">
    <source>
        <dbReference type="EMBL" id="HIZ36253.1"/>
    </source>
</evidence>
<dbReference type="InterPro" id="IPR036691">
    <property type="entry name" value="Endo/exonu/phosph_ase_sf"/>
</dbReference>
<feature type="domain" description="LTD" evidence="4">
    <location>
        <begin position="82"/>
        <end position="187"/>
    </location>
</feature>
<reference evidence="5" key="1">
    <citation type="journal article" date="2021" name="PeerJ">
        <title>Extensive microbial diversity within the chicken gut microbiome revealed by metagenomics and culture.</title>
        <authorList>
            <person name="Gilroy R."/>
            <person name="Ravi A."/>
            <person name="Getino M."/>
            <person name="Pursley I."/>
            <person name="Horton D.L."/>
            <person name="Alikhan N.F."/>
            <person name="Baker D."/>
            <person name="Gharbi K."/>
            <person name="Hall N."/>
            <person name="Watson M."/>
            <person name="Adriaenssens E.M."/>
            <person name="Foster-Nyarko E."/>
            <person name="Jarju S."/>
            <person name="Secka A."/>
            <person name="Antonio M."/>
            <person name="Oren A."/>
            <person name="Chaudhuri R.R."/>
            <person name="La Ragione R."/>
            <person name="Hildebrand F."/>
            <person name="Pallen M.J."/>
        </authorList>
    </citation>
    <scope>NUCLEOTIDE SEQUENCE</scope>
    <source>
        <strain evidence="5">ChiGjej4B4-7305</strain>
    </source>
</reference>
<organism evidence="5 6">
    <name type="scientific">Candidatus Ruania gallistercoris</name>
    <dbReference type="NCBI Taxonomy" id="2838746"/>
    <lineage>
        <taxon>Bacteria</taxon>
        <taxon>Bacillati</taxon>
        <taxon>Actinomycetota</taxon>
        <taxon>Actinomycetes</taxon>
        <taxon>Micrococcales</taxon>
        <taxon>Ruaniaceae</taxon>
        <taxon>Ruania</taxon>
    </lineage>
</organism>
<keyword evidence="5" id="KW-0255">Endonuclease</keyword>
<keyword evidence="1 3" id="KW-0732">Signal</keyword>
<dbReference type="GO" id="GO:0008253">
    <property type="term" value="F:5'-nucleotidase activity"/>
    <property type="evidence" value="ECO:0007669"/>
    <property type="project" value="TreeGrafter"/>
</dbReference>
<dbReference type="Gene3D" id="3.60.10.10">
    <property type="entry name" value="Endonuclease/exonuclease/phosphatase"/>
    <property type="match status" value="1"/>
</dbReference>
<dbReference type="PROSITE" id="PS51841">
    <property type="entry name" value="LTD"/>
    <property type="match status" value="1"/>
</dbReference>
<dbReference type="GO" id="GO:0030288">
    <property type="term" value="C:outer membrane-bounded periplasmic space"/>
    <property type="evidence" value="ECO:0007669"/>
    <property type="project" value="TreeGrafter"/>
</dbReference>
<comment type="caution">
    <text evidence="5">The sequence shown here is derived from an EMBL/GenBank/DDBJ whole genome shotgun (WGS) entry which is preliminary data.</text>
</comment>
<evidence type="ECO:0000313" key="6">
    <source>
        <dbReference type="Proteomes" id="UP000824037"/>
    </source>
</evidence>
<dbReference type="SUPFAM" id="SSF55816">
    <property type="entry name" value="5'-nucleotidase (syn. UDP-sugar hydrolase), C-terminal domain"/>
    <property type="match status" value="1"/>
</dbReference>
<dbReference type="Gene3D" id="3.90.780.10">
    <property type="entry name" value="5'-Nucleotidase, C-terminal domain"/>
    <property type="match status" value="1"/>
</dbReference>
<proteinExistence type="predicted"/>
<feature type="region of interest" description="Disordered" evidence="2">
    <location>
        <begin position="226"/>
        <end position="249"/>
    </location>
</feature>
<dbReference type="InterPro" id="IPR047971">
    <property type="entry name" value="ExeM-like"/>
</dbReference>
<dbReference type="NCBIfam" id="NF033681">
    <property type="entry name" value="ExeM_NucH_DNase"/>
    <property type="match status" value="1"/>
</dbReference>
<dbReference type="Pfam" id="PF02872">
    <property type="entry name" value="5_nucleotid_C"/>
    <property type="match status" value="1"/>
</dbReference>
<dbReference type="Gene3D" id="3.60.21.10">
    <property type="match status" value="1"/>
</dbReference>
<dbReference type="Pfam" id="PF00149">
    <property type="entry name" value="Metallophos"/>
    <property type="match status" value="1"/>
</dbReference>
<feature type="chain" id="PRO_5039348233" evidence="3">
    <location>
        <begin position="36"/>
        <end position="1495"/>
    </location>
</feature>
<feature type="signal peptide" evidence="3">
    <location>
        <begin position="1"/>
        <end position="35"/>
    </location>
</feature>
<dbReference type="InterPro" id="IPR036907">
    <property type="entry name" value="5'-Nucleotdase_C_sf"/>
</dbReference>
<name>A0A9D2EED9_9MICO</name>
<dbReference type="GO" id="GO:0004519">
    <property type="term" value="F:endonuclease activity"/>
    <property type="evidence" value="ECO:0007669"/>
    <property type="project" value="UniProtKB-KW"/>
</dbReference>
<sequence length="1495" mass="155986">MTPRRRGRGARSARPLAAVAAAAMLGAGLGTPALADDDVAEQPGESADVGEESSAEPDEGEAAASEAPDEENSAEPDARPDDSAQPMLIADGDIFISELHYDNAGTDEGEAIEVQAPVGIDLSGWSLVLYNGSNNEPYSTETLDQTVPDAGVVVREYPANGIQNGSPDGIALVDADGVVIEFLSYEGEMTAVGGPADGIASTDIGVAQASSTPIGESLQRIDGEWTGPAPSSFGSINEAGDDGGGGDDGESVELTIAEIQGEGAETPVDPNQLVTTRGVVTAVYATGGFNGYYLQTAGTGGAETYTASQAVFVYSPDTVGEVAIGDHVEVTGYAEEYNGLTEITVDAGGATVLDEDAEPVVPLADFTMPTTDAERETFEGMLVAPVADYVVSDTYALGGWGDSAFGSIGLGLGGPLVQETDVAAPGSAEFDAVAADNAARAMTLDDGQSARTGSEAQVPYLTGAPDLRTGVGVTFHEPVIVDYRFQWNFQPTQPVTGNADERVTFAGGNTREANAAPQDVGGDLTLASFNVLNYFTTLGEDLPGCTAYTDRDGNPLTVSGGCDARGAWNEENLQRQQDKIVAAINGLDADVVSLEEIENSARFGEDRDAALATLVDALNEAAGEERWAFAPSPAELPDLAEQDVIRTAFIYNPNTVELAGESAVLTGSAAFDNAREPLAQAFTAAGTDYSFLAVVNHFKSKGGDCGDLPEGCFDDDREAQAAALATFADETAQSSAVEDVFLLGDFNSYSEEDPLQVLDGAGYTNLNTDETTYVFDGKVGSLDHVFANESAGERVSGVDVWNINSSESVLHEYSRYNYFASELFQSGTQYRASDHDPILVGIDVPDVAPPTVNVDILSVNDFHGRIEADRESAGAAVFSCAVDSFRQQNPNTLFVSAGDNIGASTFTSFVADDEPTMDVLNAMALDVSALGNHEFDRGQDDVTDRVLPYVDFPYLGANILGPDGEPAFDPYWITETGGVSVGFIGLLTEDMPTLVSPDGIEGLTFADLGETANAYADQLSDGDEANGEADVIVVLAHDGAPNEDLSSADGTPFGDLVDGASEDIDAIVSGHTHQTYVQDVDGRWVTQTGQYGEQLGHLSLTVDTATGDVVDSAAENVDLVPQPGDDEAGIPRETYCEGDPAVQEIVDEAVAVAEELGSVPLGEITADFNRAVDSTGENRGGESTLGNFVADVHLWAAQRTVPDTQIAFMNPGGLRDDLAAGDDGVVTYAEAAAVQPFANTLVTMQLTGAQLDALLEQQWRENGDQLHLGVSAGLNYVFDPEAPIGERITSITLNDEPIEPESSYTVVANNFLAAGGDAFTVFTEGTDAADTGQSDLTAMVDYFAETGTASPDYAQRAVGLTWVSDPAAEYAPGDEIAIDVSSLAFTTGEPVPGEVTVTLGGEQVGTATVDPAAVDGTDLAGRAEVRVSVPEDLSGAVDLVISDETGTSVSVPVTIADGGGGDPGPGDDLWDYVLDLIGKVWDFLLRILFPWFPWP</sequence>
<dbReference type="InterPro" id="IPR005135">
    <property type="entry name" value="Endo/exonuclease/phosphatase"/>
</dbReference>
<dbReference type="GO" id="GO:0008768">
    <property type="term" value="F:UDP-sugar diphosphatase activity"/>
    <property type="evidence" value="ECO:0007669"/>
    <property type="project" value="TreeGrafter"/>
</dbReference>